<evidence type="ECO:0000259" key="3">
    <source>
        <dbReference type="Pfam" id="PF05048"/>
    </source>
</evidence>
<keyword evidence="2" id="KW-0732">Signal</keyword>
<dbReference type="InterPro" id="IPR026464">
    <property type="entry name" value="NosD_copper_fam"/>
</dbReference>
<keyword evidence="1" id="KW-1133">Transmembrane helix</keyword>
<dbReference type="Pfam" id="PF05048">
    <property type="entry name" value="NosD"/>
    <property type="match status" value="1"/>
</dbReference>
<evidence type="ECO:0000256" key="1">
    <source>
        <dbReference type="SAM" id="Phobius"/>
    </source>
</evidence>
<dbReference type="EMBL" id="FNED01000016">
    <property type="protein sequence ID" value="SDJ34058.1"/>
    <property type="molecule type" value="Genomic_DNA"/>
</dbReference>
<feature type="transmembrane region" description="Helical" evidence="1">
    <location>
        <begin position="412"/>
        <end position="431"/>
    </location>
</feature>
<feature type="domain" description="Periplasmic copper-binding protein NosD beta helix" evidence="3">
    <location>
        <begin position="143"/>
        <end position="339"/>
    </location>
</feature>
<dbReference type="NCBIfam" id="TIGR04247">
    <property type="entry name" value="NosD_copper_fam"/>
    <property type="match status" value="1"/>
</dbReference>
<dbReference type="SMART" id="SM00710">
    <property type="entry name" value="PbH1"/>
    <property type="match status" value="8"/>
</dbReference>
<keyword evidence="1" id="KW-0812">Transmembrane</keyword>
<dbReference type="InterPro" id="IPR006626">
    <property type="entry name" value="PbH1"/>
</dbReference>
<reference evidence="4 5" key="1">
    <citation type="submission" date="2016-10" db="EMBL/GenBank/DDBJ databases">
        <authorList>
            <person name="de Groot N.N."/>
        </authorList>
    </citation>
    <scope>NUCLEOTIDE SEQUENCE [LARGE SCALE GENOMIC DNA]</scope>
    <source>
        <strain evidence="4 5">DSM 2895</strain>
    </source>
</reference>
<name>A0A1G8SXV2_ANEMI</name>
<dbReference type="SUPFAM" id="SSF51126">
    <property type="entry name" value="Pectin lyase-like"/>
    <property type="match status" value="1"/>
</dbReference>
<organism evidence="4 5">
    <name type="scientific">Aneurinibacillus migulanus</name>
    <name type="common">Bacillus migulanus</name>
    <dbReference type="NCBI Taxonomy" id="47500"/>
    <lineage>
        <taxon>Bacteria</taxon>
        <taxon>Bacillati</taxon>
        <taxon>Bacillota</taxon>
        <taxon>Bacilli</taxon>
        <taxon>Bacillales</taxon>
        <taxon>Paenibacillaceae</taxon>
        <taxon>Aneurinibacillus group</taxon>
        <taxon>Aneurinibacillus</taxon>
    </lineage>
</organism>
<proteinExistence type="predicted"/>
<gene>
    <name evidence="4" type="ORF">SAMN04487909_1164</name>
</gene>
<dbReference type="InterPro" id="IPR007742">
    <property type="entry name" value="NosD_dom"/>
</dbReference>
<dbReference type="InterPro" id="IPR022441">
    <property type="entry name" value="Para_beta_helix_rpt-2"/>
</dbReference>
<keyword evidence="1" id="KW-0472">Membrane</keyword>
<accession>A0A1G8SXV2</accession>
<dbReference type="InterPro" id="IPR011050">
    <property type="entry name" value="Pectin_lyase_fold/virulence"/>
</dbReference>
<dbReference type="NCBIfam" id="TIGR03804">
    <property type="entry name" value="para_beta_helix"/>
    <property type="match status" value="2"/>
</dbReference>
<sequence>MIMKQLIFLWTVAFAWAAGASVSLADNSVQFLIDHTPANGVLVLKNQVYKGDLVIKKPITIKGTQGTVIQGSGTGNVITIKAPYVRVENIAIKHGSLSMNSQEEYAGVKVTANHVVLKNLRITDCYHGVYLKNTHHNEVSHVTITGRGRNIVASQGNGIQLIHASHTRLVGNVIKKVRDGIAFDYSDYNKAEQNQISETRYGLHYMYSNDNAFLGNHFLNNNGGAAIMVSKRLQLRNNNFSFHDGSQAFGVLLKSAEEVSISDNHFYQNLRGIYIDDSVGNEIAKNEFLHNRVGVELWSSATHQTFTQNSFFKNTVPVMTVGGSVTNQWSKDGKGNHWGGEFPLLDANQDGIGDSPVQYTSALYKLIQENELTYLFLHSPAISIYEKMNQLFHQQSLMFEDEYPLIYQEKRLPLGMIGLALGMLFIGYVWMRRRRKI</sequence>
<dbReference type="OrthoDB" id="159063at2"/>
<evidence type="ECO:0000313" key="5">
    <source>
        <dbReference type="Proteomes" id="UP000182836"/>
    </source>
</evidence>
<dbReference type="InterPro" id="IPR012334">
    <property type="entry name" value="Pectin_lyas_fold"/>
</dbReference>
<feature type="signal peptide" evidence="2">
    <location>
        <begin position="1"/>
        <end position="25"/>
    </location>
</feature>
<dbReference type="GeneID" id="42307813"/>
<dbReference type="AlphaFoldDB" id="A0A1G8SXV2"/>
<evidence type="ECO:0000256" key="2">
    <source>
        <dbReference type="SAM" id="SignalP"/>
    </source>
</evidence>
<dbReference type="Proteomes" id="UP000182836">
    <property type="component" value="Unassembled WGS sequence"/>
</dbReference>
<evidence type="ECO:0000313" key="4">
    <source>
        <dbReference type="EMBL" id="SDJ34058.1"/>
    </source>
</evidence>
<protein>
    <submittedName>
        <fullName evidence="4">Nitrous oxidase accessory protein</fullName>
    </submittedName>
</protein>
<dbReference type="Gene3D" id="2.160.20.10">
    <property type="entry name" value="Single-stranded right-handed beta-helix, Pectin lyase-like"/>
    <property type="match status" value="2"/>
</dbReference>
<feature type="chain" id="PRO_5010267067" evidence="2">
    <location>
        <begin position="26"/>
        <end position="437"/>
    </location>
</feature>
<dbReference type="RefSeq" id="WP_052812146.1">
    <property type="nucleotide sequence ID" value="NZ_BJOA01000305.1"/>
</dbReference>